<evidence type="ECO:0000256" key="4">
    <source>
        <dbReference type="ARBA" id="ARBA00022842"/>
    </source>
</evidence>
<evidence type="ECO:0000256" key="1">
    <source>
        <dbReference type="ARBA" id="ARBA00022516"/>
    </source>
</evidence>
<gene>
    <name evidence="9" type="primary">pcrB</name>
    <name evidence="10" type="ORF">ACFPTR_06670</name>
</gene>
<organism evidence="10 11">
    <name type="scientific">Aliibacillus thermotolerans</name>
    <dbReference type="NCBI Taxonomy" id="1834418"/>
    <lineage>
        <taxon>Bacteria</taxon>
        <taxon>Bacillati</taxon>
        <taxon>Bacillota</taxon>
        <taxon>Bacilli</taxon>
        <taxon>Bacillales</taxon>
        <taxon>Bacillaceae</taxon>
        <taxon>Aliibacillus</taxon>
    </lineage>
</organism>
<evidence type="ECO:0000256" key="3">
    <source>
        <dbReference type="ARBA" id="ARBA00022723"/>
    </source>
</evidence>
<protein>
    <recommendedName>
        <fullName evidence="9">Heptaprenylglyceryl phosphate synthase</fullName>
        <shortName evidence="9">HepGP synthase</shortName>
        <ecNumber evidence="9">2.5.1.n9</ecNumber>
    </recommendedName>
    <alternativeName>
        <fullName evidence="9">Glycerol-1-phosphate heptaprenyltransferase</fullName>
    </alternativeName>
</protein>
<keyword evidence="11" id="KW-1185">Reference proteome</keyword>
<evidence type="ECO:0000256" key="5">
    <source>
        <dbReference type="ARBA" id="ARBA00023098"/>
    </source>
</evidence>
<evidence type="ECO:0000256" key="8">
    <source>
        <dbReference type="ARBA" id="ARBA00048318"/>
    </source>
</evidence>
<comment type="caution">
    <text evidence="10">The sequence shown here is derived from an EMBL/GenBank/DDBJ whole genome shotgun (WGS) entry which is preliminary data.</text>
</comment>
<evidence type="ECO:0000256" key="9">
    <source>
        <dbReference type="HAMAP-Rule" id="MF_00112"/>
    </source>
</evidence>
<keyword evidence="4 9" id="KW-0460">Magnesium</keyword>
<keyword evidence="7 9" id="KW-1208">Phospholipid metabolism</keyword>
<dbReference type="InterPro" id="IPR008205">
    <property type="entry name" value="GGGP_HepGP_synthase"/>
</dbReference>
<keyword evidence="2 9" id="KW-0808">Transferase</keyword>
<keyword evidence="1 9" id="KW-0444">Lipid biosynthesis</keyword>
<feature type="binding site" evidence="9">
    <location>
        <position position="11"/>
    </location>
    <ligand>
        <name>sn-glycerol 1-phosphate</name>
        <dbReference type="ChEBI" id="CHEBI:57685"/>
    </ligand>
</feature>
<dbReference type="InterPro" id="IPR038597">
    <property type="entry name" value="GGGP/HepGP_synthase_sf"/>
</dbReference>
<comment type="pathway">
    <text evidence="9">Membrane lipid metabolism; glycerophospholipid metabolism.</text>
</comment>
<evidence type="ECO:0000256" key="2">
    <source>
        <dbReference type="ARBA" id="ARBA00022679"/>
    </source>
</evidence>
<name>A0ABW0U756_9BACI</name>
<dbReference type="Pfam" id="PF01884">
    <property type="entry name" value="PcrB"/>
    <property type="match status" value="1"/>
</dbReference>
<evidence type="ECO:0000313" key="11">
    <source>
        <dbReference type="Proteomes" id="UP001596143"/>
    </source>
</evidence>
<keyword evidence="6 9" id="KW-0594">Phospholipid biosynthesis</keyword>
<evidence type="ECO:0000313" key="10">
    <source>
        <dbReference type="EMBL" id="MFC5628580.1"/>
    </source>
</evidence>
<dbReference type="NCBIfam" id="TIGR01768">
    <property type="entry name" value="GGGP-family"/>
    <property type="match status" value="1"/>
</dbReference>
<dbReference type="PANTHER" id="PTHR40029:SF2">
    <property type="entry name" value="HEPTAPRENYLGLYCERYL PHOSPHATE SYNTHASE"/>
    <property type="match status" value="1"/>
</dbReference>
<keyword evidence="3 9" id="KW-0479">Metal-binding</keyword>
<dbReference type="NCBIfam" id="NF003199">
    <property type="entry name" value="PRK04169.1-3"/>
    <property type="match status" value="1"/>
</dbReference>
<dbReference type="EC" id="2.5.1.n9" evidence="9"/>
<reference evidence="11" key="1">
    <citation type="journal article" date="2019" name="Int. J. Syst. Evol. Microbiol.">
        <title>The Global Catalogue of Microorganisms (GCM) 10K type strain sequencing project: providing services to taxonomists for standard genome sequencing and annotation.</title>
        <authorList>
            <consortium name="The Broad Institute Genomics Platform"/>
            <consortium name="The Broad Institute Genome Sequencing Center for Infectious Disease"/>
            <person name="Wu L."/>
            <person name="Ma J."/>
        </authorList>
    </citation>
    <scope>NUCLEOTIDE SEQUENCE [LARGE SCALE GENOMIC DNA]</scope>
    <source>
        <strain evidence="11">CGMCC 1.15790</strain>
    </source>
</reference>
<proteinExistence type="inferred from homology"/>
<dbReference type="EMBL" id="JBHSPF010000024">
    <property type="protein sequence ID" value="MFC5628580.1"/>
    <property type="molecule type" value="Genomic_DNA"/>
</dbReference>
<dbReference type="GO" id="GO:0016740">
    <property type="term" value="F:transferase activity"/>
    <property type="evidence" value="ECO:0007669"/>
    <property type="project" value="UniProtKB-KW"/>
</dbReference>
<comment type="cofactor">
    <cofactor evidence="9">
        <name>Mg(2+)</name>
        <dbReference type="ChEBI" id="CHEBI:18420"/>
    </cofactor>
</comment>
<comment type="catalytic activity">
    <reaction evidence="8 9">
        <text>sn-glycerol 1-phosphate + all-trans-heptaprenyl diphosphate = 3-heptaprenyl-sn-glycero-1-phosphate + diphosphate</text>
        <dbReference type="Rhea" id="RHEA:33495"/>
        <dbReference type="ChEBI" id="CHEBI:33019"/>
        <dbReference type="ChEBI" id="CHEBI:57685"/>
        <dbReference type="ChEBI" id="CHEBI:58206"/>
        <dbReference type="ChEBI" id="CHEBI:64781"/>
        <dbReference type="EC" id="2.5.1.n9"/>
    </reaction>
</comment>
<dbReference type="InterPro" id="IPR039074">
    <property type="entry name" value="GGGP/HepGP_synthase_I"/>
</dbReference>
<feature type="binding site" evidence="9">
    <location>
        <position position="13"/>
    </location>
    <ligand>
        <name>Mg(2+)</name>
        <dbReference type="ChEBI" id="CHEBI:18420"/>
    </ligand>
</feature>
<dbReference type="NCBIfam" id="NF003197">
    <property type="entry name" value="PRK04169.1-1"/>
    <property type="match status" value="1"/>
</dbReference>
<feature type="binding site" evidence="9">
    <location>
        <position position="188"/>
    </location>
    <ligand>
        <name>sn-glycerol 1-phosphate</name>
        <dbReference type="ChEBI" id="CHEBI:57685"/>
    </ligand>
</feature>
<evidence type="ECO:0000256" key="6">
    <source>
        <dbReference type="ARBA" id="ARBA00023209"/>
    </source>
</evidence>
<keyword evidence="5 9" id="KW-0443">Lipid metabolism</keyword>
<dbReference type="SUPFAM" id="SSF51395">
    <property type="entry name" value="FMN-linked oxidoreductases"/>
    <property type="match status" value="1"/>
</dbReference>
<dbReference type="HAMAP" id="MF_00112">
    <property type="entry name" value="GGGP_HepGP_synthase"/>
    <property type="match status" value="1"/>
</dbReference>
<evidence type="ECO:0000256" key="7">
    <source>
        <dbReference type="ARBA" id="ARBA00023264"/>
    </source>
</evidence>
<dbReference type="Gene3D" id="3.20.20.390">
    <property type="entry name" value="FMN-linked oxidoreductases"/>
    <property type="match status" value="1"/>
</dbReference>
<sequence>MSYEEWRHVFKLDPAKEIDDEALEQICESGTDAIIVGGTDGVTLDNTLALLSRVRRYAVTCGLEVSTIPALTPGFDYYFVPTILNTNDGRWITGIHQEALKEFGPLLETEEVIAEGYCVLNKDAKVALLTGANTALTGEDVAAYARLADQLFRLPIFYLEYSGTYGNAEVVKRAKTVLKHSRLFYGGGIRTKQEAEEMAAIADTVVVGNIIYEDLQSALRTVQVVKETSQQ</sequence>
<comment type="subunit">
    <text evidence="9">Homodimer.</text>
</comment>
<feature type="binding site" evidence="9">
    <location>
        <begin position="208"/>
        <end position="209"/>
    </location>
    <ligand>
        <name>sn-glycerol 1-phosphate</name>
        <dbReference type="ChEBI" id="CHEBI:57685"/>
    </ligand>
</feature>
<comment type="similarity">
    <text evidence="9">Belongs to the GGGP/HepGP synthase family. Group I subfamily.</text>
</comment>
<dbReference type="PANTHER" id="PTHR40029">
    <property type="match status" value="1"/>
</dbReference>
<feature type="binding site" evidence="9">
    <location>
        <begin position="158"/>
        <end position="163"/>
    </location>
    <ligand>
        <name>sn-glycerol 1-phosphate</name>
        <dbReference type="ChEBI" id="CHEBI:57685"/>
    </ligand>
</feature>
<feature type="binding site" evidence="9">
    <location>
        <position position="39"/>
    </location>
    <ligand>
        <name>Mg(2+)</name>
        <dbReference type="ChEBI" id="CHEBI:18420"/>
    </ligand>
</feature>
<dbReference type="CDD" id="cd02812">
    <property type="entry name" value="PcrB_like"/>
    <property type="match status" value="1"/>
</dbReference>
<comment type="function">
    <text evidence="9">Prenyltransferase that catalyzes in vivo the transfer of the heptaprenyl moiety of heptaprenyl pyrophosphate (HepPP; 35 carbon atoms) to the C3 hydroxyl of sn-glycerol-1-phosphate (G1P), producing heptaprenylglyceryl phosphate (HepGP). This reaction is an ether-bond-formation step in the biosynthesis of archaea-type G1P-based membrane lipids found in Bacillales.</text>
</comment>
<dbReference type="RefSeq" id="WP_270897851.1">
    <property type="nucleotide sequence ID" value="NZ_JBHSPF010000024.1"/>
</dbReference>
<comment type="caution">
    <text evidence="9">Lacks conserved residue(s) required for the propagation of feature annotation.</text>
</comment>
<dbReference type="Proteomes" id="UP001596143">
    <property type="component" value="Unassembled WGS sequence"/>
</dbReference>
<accession>A0ABW0U756</accession>